<gene>
    <name evidence="6" type="ORF">J2S07_001264</name>
</gene>
<reference evidence="6 7" key="1">
    <citation type="submission" date="2023-07" db="EMBL/GenBank/DDBJ databases">
        <title>Genomic Encyclopedia of Type Strains, Phase IV (KMG-IV): sequencing the most valuable type-strain genomes for metagenomic binning, comparative biology and taxonomic classification.</title>
        <authorList>
            <person name="Goeker M."/>
        </authorList>
    </citation>
    <scope>NUCLEOTIDE SEQUENCE [LARGE SCALE GENOMIC DNA]</scope>
    <source>
        <strain evidence="6 7">DSM 23948</strain>
    </source>
</reference>
<evidence type="ECO:0000313" key="7">
    <source>
        <dbReference type="Proteomes" id="UP001231362"/>
    </source>
</evidence>
<dbReference type="EMBL" id="JAUSTU010000004">
    <property type="protein sequence ID" value="MDQ0154960.1"/>
    <property type="molecule type" value="Genomic_DNA"/>
</dbReference>
<evidence type="ECO:0000259" key="5">
    <source>
        <dbReference type="Pfam" id="PF01555"/>
    </source>
</evidence>
<accession>A0ABT9V1Y3</accession>
<protein>
    <recommendedName>
        <fullName evidence="4">Methyltransferase</fullName>
        <ecNumber evidence="4">2.1.1.-</ecNumber>
    </recommendedName>
</protein>
<keyword evidence="2 6" id="KW-0808">Transferase</keyword>
<dbReference type="EC" id="2.1.1.-" evidence="4"/>
<dbReference type="InterPro" id="IPR002941">
    <property type="entry name" value="DNA_methylase_N4/N6"/>
</dbReference>
<evidence type="ECO:0000313" key="6">
    <source>
        <dbReference type="EMBL" id="MDQ0154960.1"/>
    </source>
</evidence>
<keyword evidence="3" id="KW-0680">Restriction system</keyword>
<dbReference type="Pfam" id="PF01555">
    <property type="entry name" value="N6_N4_Mtase"/>
    <property type="match status" value="1"/>
</dbReference>
<dbReference type="InterPro" id="IPR001091">
    <property type="entry name" value="RM_Methyltransferase"/>
</dbReference>
<organism evidence="6 7">
    <name type="scientific">Anoxybacillus andreesenii</name>
    <dbReference type="NCBI Taxonomy" id="1325932"/>
    <lineage>
        <taxon>Bacteria</taxon>
        <taxon>Bacillati</taxon>
        <taxon>Bacillota</taxon>
        <taxon>Bacilli</taxon>
        <taxon>Bacillales</taxon>
        <taxon>Anoxybacillaceae</taxon>
        <taxon>Anoxybacillus</taxon>
    </lineage>
</organism>
<evidence type="ECO:0000256" key="1">
    <source>
        <dbReference type="ARBA" id="ARBA00022603"/>
    </source>
</evidence>
<dbReference type="InterPro" id="IPR029063">
    <property type="entry name" value="SAM-dependent_MTases_sf"/>
</dbReference>
<dbReference type="PRINTS" id="PR00508">
    <property type="entry name" value="S21N4MTFRASE"/>
</dbReference>
<keyword evidence="1 6" id="KW-0489">Methyltransferase</keyword>
<comment type="caution">
    <text evidence="6">The sequence shown here is derived from an EMBL/GenBank/DDBJ whole genome shotgun (WGS) entry which is preliminary data.</text>
</comment>
<dbReference type="SUPFAM" id="SSF53335">
    <property type="entry name" value="S-adenosyl-L-methionine-dependent methyltransferases"/>
    <property type="match status" value="1"/>
</dbReference>
<dbReference type="RefSeq" id="WP_307149537.1">
    <property type="nucleotide sequence ID" value="NZ_JAUSTU010000004.1"/>
</dbReference>
<feature type="domain" description="DNA methylase N-4/N-6" evidence="5">
    <location>
        <begin position="33"/>
        <end position="245"/>
    </location>
</feature>
<name>A0ABT9V1Y3_9BACL</name>
<evidence type="ECO:0000256" key="2">
    <source>
        <dbReference type="ARBA" id="ARBA00022679"/>
    </source>
</evidence>
<evidence type="ECO:0000256" key="4">
    <source>
        <dbReference type="RuleBase" id="RU362026"/>
    </source>
</evidence>
<comment type="similarity">
    <text evidence="4">Belongs to the N(4)/N(6)-methyltransferase family.</text>
</comment>
<evidence type="ECO:0000256" key="3">
    <source>
        <dbReference type="ARBA" id="ARBA00022747"/>
    </source>
</evidence>
<sequence length="254" mass="28942">MTKELLGSLELNRIYQRDCLGVGGMALIPDKSIDMILCDLPYGTTACKWDSIIPFEPLWEQYERIIKEGGAIVLTSSQPFTTKLINSNIDLFKYCWVWNKKKGGNIFNAKYQPMKIHEDICVFGKGTIKYNPQMVKRDKVKKSKNYGTGEAFGGDKTPESKTYIYTHTYPKSIIEFSNAVQKGKVHPTQKPVPLFEYLIKTYTEENNVVLDNCMGSGTTAVACVRTNRRFIGFETQPEYIEIANKRLDNEEESS</sequence>
<dbReference type="Proteomes" id="UP001231362">
    <property type="component" value="Unassembled WGS sequence"/>
</dbReference>
<dbReference type="GO" id="GO:0032259">
    <property type="term" value="P:methylation"/>
    <property type="evidence" value="ECO:0007669"/>
    <property type="project" value="UniProtKB-KW"/>
</dbReference>
<dbReference type="GO" id="GO:0009007">
    <property type="term" value="F:site-specific DNA-methyltransferase (adenine-specific) activity"/>
    <property type="evidence" value="ECO:0007669"/>
    <property type="project" value="UniProtKB-EC"/>
</dbReference>
<keyword evidence="7" id="KW-1185">Reference proteome</keyword>
<proteinExistence type="inferred from homology"/>
<dbReference type="Gene3D" id="3.40.50.150">
    <property type="entry name" value="Vaccinia Virus protein VP39"/>
    <property type="match status" value="1"/>
</dbReference>